<reference evidence="2" key="1">
    <citation type="journal article" date="2019" name="Int. J. Syst. Evol. Microbiol.">
        <title>The Global Catalogue of Microorganisms (GCM) 10K type strain sequencing project: providing services to taxonomists for standard genome sequencing and annotation.</title>
        <authorList>
            <consortium name="The Broad Institute Genomics Platform"/>
            <consortium name="The Broad Institute Genome Sequencing Center for Infectious Disease"/>
            <person name="Wu L."/>
            <person name="Ma J."/>
        </authorList>
    </citation>
    <scope>NUCLEOTIDE SEQUENCE [LARGE SCALE GENOMIC DNA]</scope>
    <source>
        <strain evidence="2">CGMCC 4.7638</strain>
    </source>
</reference>
<dbReference type="EMBL" id="JBHUKQ010000027">
    <property type="protein sequence ID" value="MFD2487564.1"/>
    <property type="molecule type" value="Genomic_DNA"/>
</dbReference>
<dbReference type="RefSeq" id="WP_344267697.1">
    <property type="nucleotide sequence ID" value="NZ_BAAAHV010000005.1"/>
</dbReference>
<comment type="caution">
    <text evidence="1">The sequence shown here is derived from an EMBL/GenBank/DDBJ whole genome shotgun (WGS) entry which is preliminary data.</text>
</comment>
<name>A0ABW5IDQ3_9PSEU</name>
<accession>A0ABW5IDQ3</accession>
<sequence>MLAHGAIRLRCEIARRWPARRTCWPWRGLAVATTSAPWGAGLAAKLPWLEMVNRAVLLRALKPMGHVLDGTGRSEGVVPMNFWAPGRPLNGVFPA</sequence>
<evidence type="ECO:0000313" key="1">
    <source>
        <dbReference type="EMBL" id="MFD2487564.1"/>
    </source>
</evidence>
<evidence type="ECO:0000313" key="2">
    <source>
        <dbReference type="Proteomes" id="UP001597542"/>
    </source>
</evidence>
<gene>
    <name evidence="1" type="ORF">ACFSUT_45340</name>
</gene>
<dbReference type="Proteomes" id="UP001597542">
    <property type="component" value="Unassembled WGS sequence"/>
</dbReference>
<protein>
    <submittedName>
        <fullName evidence="1">Uncharacterized protein</fullName>
    </submittedName>
</protein>
<organism evidence="1 2">
    <name type="scientific">Amycolatopsis albidoflavus</name>
    <dbReference type="NCBI Taxonomy" id="102226"/>
    <lineage>
        <taxon>Bacteria</taxon>
        <taxon>Bacillati</taxon>
        <taxon>Actinomycetota</taxon>
        <taxon>Actinomycetes</taxon>
        <taxon>Pseudonocardiales</taxon>
        <taxon>Pseudonocardiaceae</taxon>
        <taxon>Amycolatopsis</taxon>
    </lineage>
</organism>
<keyword evidence="2" id="KW-1185">Reference proteome</keyword>
<proteinExistence type="predicted"/>